<dbReference type="OMA" id="VRFQYEC"/>
<dbReference type="PANTHER" id="PTHR31757:SF0">
    <property type="entry name" value="SLL0781 PROTEIN"/>
    <property type="match status" value="1"/>
</dbReference>
<dbReference type="STRING" id="645134.A0A0L0HHU0"/>
<dbReference type="Gene3D" id="3.10.450.50">
    <property type="match status" value="1"/>
</dbReference>
<dbReference type="eggNOG" id="ENOG502S04W">
    <property type="taxonomic scope" value="Eukaryota"/>
</dbReference>
<dbReference type="Proteomes" id="UP000053201">
    <property type="component" value="Unassembled WGS sequence"/>
</dbReference>
<dbReference type="InParanoid" id="A0A0L0HHU0"/>
<evidence type="ECO:0000313" key="1">
    <source>
        <dbReference type="EMBL" id="KND01031.1"/>
    </source>
</evidence>
<dbReference type="VEuPathDB" id="FungiDB:SPPG_04124"/>
<organism evidence="1 2">
    <name type="scientific">Spizellomyces punctatus (strain DAOM BR117)</name>
    <dbReference type="NCBI Taxonomy" id="645134"/>
    <lineage>
        <taxon>Eukaryota</taxon>
        <taxon>Fungi</taxon>
        <taxon>Fungi incertae sedis</taxon>
        <taxon>Chytridiomycota</taxon>
        <taxon>Chytridiomycota incertae sedis</taxon>
        <taxon>Chytridiomycetes</taxon>
        <taxon>Spizellomycetales</taxon>
        <taxon>Spizellomycetaceae</taxon>
        <taxon>Spizellomyces</taxon>
    </lineage>
</organism>
<dbReference type="AlphaFoldDB" id="A0A0L0HHU0"/>
<accession>A0A0L0HHU0</accession>
<dbReference type="InterPro" id="IPR009783">
    <property type="entry name" value="DUF1348"/>
</dbReference>
<dbReference type="InterPro" id="IPR032710">
    <property type="entry name" value="NTF2-like_dom_sf"/>
</dbReference>
<protein>
    <submittedName>
        <fullName evidence="1">Response regulator receiver domain-containing protein</fullName>
    </submittedName>
</protein>
<name>A0A0L0HHU0_SPIPD</name>
<evidence type="ECO:0000313" key="2">
    <source>
        <dbReference type="Proteomes" id="UP000053201"/>
    </source>
</evidence>
<dbReference type="Pfam" id="PF07080">
    <property type="entry name" value="DUF1348"/>
    <property type="match status" value="1"/>
</dbReference>
<reference evidence="1 2" key="1">
    <citation type="submission" date="2009-08" db="EMBL/GenBank/DDBJ databases">
        <title>The Genome Sequence of Spizellomyces punctatus strain DAOM BR117.</title>
        <authorList>
            <consortium name="The Broad Institute Genome Sequencing Platform"/>
            <person name="Russ C."/>
            <person name="Cuomo C."/>
            <person name="Shea T."/>
            <person name="Young S.K."/>
            <person name="Zeng Q."/>
            <person name="Koehrsen M."/>
            <person name="Haas B."/>
            <person name="Borodovsky M."/>
            <person name="Guigo R."/>
            <person name="Alvarado L."/>
            <person name="Berlin A."/>
            <person name="Bochicchio J."/>
            <person name="Borenstein D."/>
            <person name="Chapman S."/>
            <person name="Chen Z."/>
            <person name="Engels R."/>
            <person name="Freedman E."/>
            <person name="Gellesch M."/>
            <person name="Goldberg J."/>
            <person name="Griggs A."/>
            <person name="Gujja S."/>
            <person name="Heiman D."/>
            <person name="Hepburn T."/>
            <person name="Howarth C."/>
            <person name="Jen D."/>
            <person name="Larson L."/>
            <person name="Lewis B."/>
            <person name="Mehta T."/>
            <person name="Park D."/>
            <person name="Pearson M."/>
            <person name="Roberts A."/>
            <person name="Saif S."/>
            <person name="Shenoy N."/>
            <person name="Sisk P."/>
            <person name="Stolte C."/>
            <person name="Sykes S."/>
            <person name="Thomson T."/>
            <person name="Walk T."/>
            <person name="White J."/>
            <person name="Yandava C."/>
            <person name="Burger G."/>
            <person name="Gray M.W."/>
            <person name="Holland P.W.H."/>
            <person name="King N."/>
            <person name="Lang F.B.F."/>
            <person name="Roger A.J."/>
            <person name="Ruiz-Trillo I."/>
            <person name="Lander E."/>
            <person name="Nusbaum C."/>
        </authorList>
    </citation>
    <scope>NUCLEOTIDE SEQUENCE [LARGE SCALE GENOMIC DNA]</scope>
    <source>
        <strain evidence="1 2">DAOM BR117</strain>
    </source>
</reference>
<sequence length="154" mass="18354">MAFARSTLKAYRCLSTASKKLVPPFTAETAVAKVKLAEDLWNSRDPNLVALAYTPDSVWRNRAEFLKGRDEIVQFLKRKWAKEQGYKLRKELFCFQDNKIAVQFWYEYHDENKQWYRAHGLEHWTFNEDGLMRERRSSINDLPISDAERWFKGK</sequence>
<keyword evidence="2" id="KW-1185">Reference proteome</keyword>
<dbReference type="SUPFAM" id="SSF54427">
    <property type="entry name" value="NTF2-like"/>
    <property type="match status" value="1"/>
</dbReference>
<dbReference type="PANTHER" id="PTHR31757">
    <property type="entry name" value="SLL0781 PROTEIN"/>
    <property type="match status" value="1"/>
</dbReference>
<dbReference type="EMBL" id="KQ257455">
    <property type="protein sequence ID" value="KND01031.1"/>
    <property type="molecule type" value="Genomic_DNA"/>
</dbReference>
<proteinExistence type="predicted"/>
<gene>
    <name evidence="1" type="ORF">SPPG_04124</name>
</gene>
<dbReference type="RefSeq" id="XP_016609070.1">
    <property type="nucleotide sequence ID" value="XM_016752370.1"/>
</dbReference>
<dbReference type="GeneID" id="27687591"/>
<dbReference type="OrthoDB" id="14527at2759"/>